<evidence type="ECO:0000256" key="3">
    <source>
        <dbReference type="ARBA" id="ARBA00023274"/>
    </source>
</evidence>
<evidence type="ECO:0000256" key="2">
    <source>
        <dbReference type="ARBA" id="ARBA00022980"/>
    </source>
</evidence>
<dbReference type="Pfam" id="PF00318">
    <property type="entry name" value="Ribosomal_S2"/>
    <property type="match status" value="1"/>
</dbReference>
<evidence type="ECO:0000256" key="4">
    <source>
        <dbReference type="ARBA" id="ARBA00035256"/>
    </source>
</evidence>
<dbReference type="InterPro" id="IPR001865">
    <property type="entry name" value="Ribosomal_uS2"/>
</dbReference>
<proteinExistence type="inferred from homology"/>
<dbReference type="Gene3D" id="3.40.50.10490">
    <property type="entry name" value="Glucose-6-phosphate isomerase like protein, domain 1"/>
    <property type="match status" value="1"/>
</dbReference>
<dbReference type="InterPro" id="IPR023591">
    <property type="entry name" value="Ribosomal_uS2_flav_dom_sf"/>
</dbReference>
<reference evidence="6 7" key="1">
    <citation type="journal article" date="2016" name="Nat. Commun.">
        <title>Thousands of microbial genomes shed light on interconnected biogeochemical processes in an aquifer system.</title>
        <authorList>
            <person name="Anantharaman K."/>
            <person name="Brown C.T."/>
            <person name="Hug L.A."/>
            <person name="Sharon I."/>
            <person name="Castelle C.J."/>
            <person name="Probst A.J."/>
            <person name="Thomas B.C."/>
            <person name="Singh A."/>
            <person name="Wilkins M.J."/>
            <person name="Karaoz U."/>
            <person name="Brodie E.L."/>
            <person name="Williams K.H."/>
            <person name="Hubbard S.S."/>
            <person name="Banfield J.F."/>
        </authorList>
    </citation>
    <scope>NUCLEOTIDE SEQUENCE [LARGE SCALE GENOMIC DNA]</scope>
</reference>
<keyword evidence="2 6" id="KW-0689">Ribosomal protein</keyword>
<dbReference type="InterPro" id="IPR005706">
    <property type="entry name" value="Ribosomal_uS2_bac/mit/plastid"/>
</dbReference>
<dbReference type="Proteomes" id="UP000177416">
    <property type="component" value="Unassembled WGS sequence"/>
</dbReference>
<keyword evidence="3" id="KW-0687">Ribonucleoprotein</keyword>
<name>A0A1F5ZP09_9BACT</name>
<dbReference type="CDD" id="cd01425">
    <property type="entry name" value="RPS2"/>
    <property type="match status" value="1"/>
</dbReference>
<dbReference type="AlphaFoldDB" id="A0A1F5ZP09"/>
<dbReference type="NCBIfam" id="TIGR01011">
    <property type="entry name" value="rpsB_bact"/>
    <property type="match status" value="1"/>
</dbReference>
<dbReference type="PANTHER" id="PTHR12534:SF0">
    <property type="entry name" value="SMALL RIBOSOMAL SUBUNIT PROTEIN US2M"/>
    <property type="match status" value="1"/>
</dbReference>
<organism evidence="6 7">
    <name type="scientific">Candidatus Gottesmanbacteria bacterium RIFCSPHIGHO2_01_FULL_46_14</name>
    <dbReference type="NCBI Taxonomy" id="1798380"/>
    <lineage>
        <taxon>Bacteria</taxon>
        <taxon>Candidatus Gottesmaniibacteriota</taxon>
    </lineage>
</organism>
<evidence type="ECO:0000313" key="7">
    <source>
        <dbReference type="Proteomes" id="UP000177416"/>
    </source>
</evidence>
<feature type="non-terminal residue" evidence="6">
    <location>
        <position position="141"/>
    </location>
</feature>
<dbReference type="EMBL" id="MFJJ01000025">
    <property type="protein sequence ID" value="OGG14178.1"/>
    <property type="molecule type" value="Genomic_DNA"/>
</dbReference>
<dbReference type="PRINTS" id="PR00395">
    <property type="entry name" value="RIBOSOMALS2"/>
</dbReference>
<comment type="caution">
    <text evidence="6">The sequence shown here is derived from an EMBL/GenBank/DDBJ whole genome shotgun (WGS) entry which is preliminary data.</text>
</comment>
<sequence length="141" mass="15785">MQEISLQSLLEAGCHFGHKAERWNPKAASFIYTQKDGIHIIDLAKTKTGLEAALAYMKGIVAAGGEMLFVGTKRQAAGVVKEAVEKVGAPYLTHRWIGGFLTNWDAVHKNIEKINRLTEEQKTGAWKKFPKHERTKLAHYL</sequence>
<evidence type="ECO:0000256" key="1">
    <source>
        <dbReference type="ARBA" id="ARBA00006242"/>
    </source>
</evidence>
<dbReference type="GO" id="GO:0003735">
    <property type="term" value="F:structural constituent of ribosome"/>
    <property type="evidence" value="ECO:0007669"/>
    <property type="project" value="InterPro"/>
</dbReference>
<dbReference type="GO" id="GO:0015935">
    <property type="term" value="C:small ribosomal subunit"/>
    <property type="evidence" value="ECO:0007669"/>
    <property type="project" value="InterPro"/>
</dbReference>
<dbReference type="GO" id="GO:0006412">
    <property type="term" value="P:translation"/>
    <property type="evidence" value="ECO:0007669"/>
    <property type="project" value="InterPro"/>
</dbReference>
<evidence type="ECO:0000256" key="5">
    <source>
        <dbReference type="ARBA" id="ARBA00035518"/>
    </source>
</evidence>
<evidence type="ECO:0000313" key="6">
    <source>
        <dbReference type="EMBL" id="OGG14178.1"/>
    </source>
</evidence>
<accession>A0A1F5ZP09</accession>
<protein>
    <recommendedName>
        <fullName evidence="4">Small ribosomal subunit protein uS2</fullName>
    </recommendedName>
    <alternativeName>
        <fullName evidence="5">30S ribosomal protein S2</fullName>
    </alternativeName>
</protein>
<dbReference type="PANTHER" id="PTHR12534">
    <property type="entry name" value="30S RIBOSOMAL PROTEIN S2 PROKARYOTIC AND ORGANELLAR"/>
    <property type="match status" value="1"/>
</dbReference>
<gene>
    <name evidence="6" type="ORF">A2875_05510</name>
</gene>
<comment type="similarity">
    <text evidence="1">Belongs to the universal ribosomal protein uS2 family.</text>
</comment>
<dbReference type="SUPFAM" id="SSF52313">
    <property type="entry name" value="Ribosomal protein S2"/>
    <property type="match status" value="1"/>
</dbReference>
<dbReference type="HAMAP" id="MF_00291_B">
    <property type="entry name" value="Ribosomal_uS2_B"/>
    <property type="match status" value="1"/>
</dbReference>